<accession>A0A2T4Z8K4</accession>
<dbReference type="CDD" id="cd11484">
    <property type="entry name" value="SLC-NCS1sbd_CobB-like"/>
    <property type="match status" value="1"/>
</dbReference>
<feature type="transmembrane region" description="Helical" evidence="6">
    <location>
        <begin position="340"/>
        <end position="360"/>
    </location>
</feature>
<sequence>MGKFESSNMLFNDYAREPVPLADRKSWLPLALVWIAVGVDLSAVVLGASLIAGLSLQNSIIVISAGSLIVALIGLICSYVGSKSGLSTAMINRFTFGEKGSYLVMIVTSIAMFGWFGVTAGFFGESAQYTIQSVTGLDISPKILALIGGLLMTLTAAIGYKAVEKLSMFAVPLMLGMLLSMFFKMYSDSENTSALLNTPPEGELISLGTAISLVVGAFIVGCVNSPDIARWAKSSKHAMLSGFFGFLIGNSLMMFVAAFLSKLTGTEDVIQIMLSIGWGGLAVIILILAQWTTNDNNMYSLGLNLSVMFKWAPKPVLTTIAGVFGTAFAVMGVYENFIDFLIILSPFASPIAGIYVIEYFFLNRNRFNMAFLTHQKVKSFYWHALIVWGIATTIAFSTTPTMDGGWGLFTITHIPTLDGILSAAILHLIVGKWIVGRNKPSVSAAA</sequence>
<organism evidence="7 8">
    <name type="scientific">Desmospora activa DSM 45169</name>
    <dbReference type="NCBI Taxonomy" id="1121389"/>
    <lineage>
        <taxon>Bacteria</taxon>
        <taxon>Bacillati</taxon>
        <taxon>Bacillota</taxon>
        <taxon>Bacilli</taxon>
        <taxon>Bacillales</taxon>
        <taxon>Thermoactinomycetaceae</taxon>
        <taxon>Desmospora</taxon>
    </lineage>
</organism>
<keyword evidence="5 6" id="KW-0472">Membrane</keyword>
<feature type="transmembrane region" description="Helical" evidence="6">
    <location>
        <begin position="143"/>
        <end position="160"/>
    </location>
</feature>
<dbReference type="PANTHER" id="PTHR30569:SF0">
    <property type="entry name" value="CYTOSINE PERMEASE"/>
    <property type="match status" value="1"/>
</dbReference>
<keyword evidence="3 6" id="KW-0812">Transmembrane</keyword>
<reference evidence="7 8" key="1">
    <citation type="submission" date="2018-04" db="EMBL/GenBank/DDBJ databases">
        <title>Genomic Encyclopedia of Archaeal and Bacterial Type Strains, Phase II (KMG-II): from individual species to whole genera.</title>
        <authorList>
            <person name="Goeker M."/>
        </authorList>
    </citation>
    <scope>NUCLEOTIDE SEQUENCE [LARGE SCALE GENOMIC DNA]</scope>
    <source>
        <strain evidence="7 8">DSM 45169</strain>
    </source>
</reference>
<feature type="transmembrane region" description="Helical" evidence="6">
    <location>
        <begin position="238"/>
        <end position="260"/>
    </location>
</feature>
<keyword evidence="8" id="KW-1185">Reference proteome</keyword>
<feature type="transmembrane region" description="Helical" evidence="6">
    <location>
        <begin position="380"/>
        <end position="399"/>
    </location>
</feature>
<dbReference type="Gene3D" id="1.10.4160.10">
    <property type="entry name" value="Hydantoin permease"/>
    <property type="match status" value="1"/>
</dbReference>
<feature type="transmembrane region" description="Helical" evidence="6">
    <location>
        <begin position="205"/>
        <end position="226"/>
    </location>
</feature>
<feature type="transmembrane region" description="Helical" evidence="6">
    <location>
        <begin position="60"/>
        <end position="81"/>
    </location>
</feature>
<dbReference type="Proteomes" id="UP000241639">
    <property type="component" value="Unassembled WGS sequence"/>
</dbReference>
<name>A0A2T4Z8K4_9BACL</name>
<evidence type="ECO:0000313" key="8">
    <source>
        <dbReference type="Proteomes" id="UP000241639"/>
    </source>
</evidence>
<comment type="similarity">
    <text evidence="2">Belongs to the purine-cytosine permease (2.A.39) family.</text>
</comment>
<dbReference type="AlphaFoldDB" id="A0A2T4Z8K4"/>
<protein>
    <submittedName>
        <fullName evidence="7">Cytosine permease</fullName>
    </submittedName>
</protein>
<gene>
    <name evidence="7" type="ORF">C8J48_0786</name>
</gene>
<dbReference type="InterPro" id="IPR030191">
    <property type="entry name" value="CodB"/>
</dbReference>
<feature type="transmembrane region" description="Helical" evidence="6">
    <location>
        <begin position="405"/>
        <end position="430"/>
    </location>
</feature>
<dbReference type="RefSeq" id="WP_107725041.1">
    <property type="nucleotide sequence ID" value="NZ_PZZP01000001.1"/>
</dbReference>
<dbReference type="PANTHER" id="PTHR30569">
    <property type="entry name" value="CYTOSINE TRANSPORTER CODB"/>
    <property type="match status" value="1"/>
</dbReference>
<feature type="transmembrane region" description="Helical" evidence="6">
    <location>
        <begin position="272"/>
        <end position="294"/>
    </location>
</feature>
<evidence type="ECO:0000256" key="1">
    <source>
        <dbReference type="ARBA" id="ARBA00004141"/>
    </source>
</evidence>
<evidence type="ECO:0000256" key="5">
    <source>
        <dbReference type="ARBA" id="ARBA00023136"/>
    </source>
</evidence>
<keyword evidence="4 6" id="KW-1133">Transmembrane helix</keyword>
<feature type="transmembrane region" description="Helical" evidence="6">
    <location>
        <begin position="102"/>
        <end position="123"/>
    </location>
</feature>
<evidence type="ECO:0000256" key="4">
    <source>
        <dbReference type="ARBA" id="ARBA00022989"/>
    </source>
</evidence>
<feature type="transmembrane region" description="Helical" evidence="6">
    <location>
        <begin position="31"/>
        <end position="54"/>
    </location>
</feature>
<comment type="subcellular location">
    <subcellularLocation>
        <location evidence="1">Membrane</location>
        <topology evidence="1">Multi-pass membrane protein</topology>
    </subcellularLocation>
</comment>
<dbReference type="GO" id="GO:0015209">
    <property type="term" value="F:cytosine transmembrane transporter activity"/>
    <property type="evidence" value="ECO:0007669"/>
    <property type="project" value="InterPro"/>
</dbReference>
<feature type="transmembrane region" description="Helical" evidence="6">
    <location>
        <begin position="315"/>
        <end position="334"/>
    </location>
</feature>
<dbReference type="EMBL" id="PZZP01000001">
    <property type="protein sequence ID" value="PTM58208.1"/>
    <property type="molecule type" value="Genomic_DNA"/>
</dbReference>
<evidence type="ECO:0000256" key="6">
    <source>
        <dbReference type="SAM" id="Phobius"/>
    </source>
</evidence>
<dbReference type="InterPro" id="IPR001248">
    <property type="entry name" value="Pur-cyt_permease"/>
</dbReference>
<dbReference type="Pfam" id="PF02133">
    <property type="entry name" value="Transp_cyt_pur"/>
    <property type="match status" value="1"/>
</dbReference>
<comment type="caution">
    <text evidence="7">The sequence shown here is derived from an EMBL/GenBank/DDBJ whole genome shotgun (WGS) entry which is preliminary data.</text>
</comment>
<evidence type="ECO:0000256" key="3">
    <source>
        <dbReference type="ARBA" id="ARBA00022692"/>
    </source>
</evidence>
<evidence type="ECO:0000256" key="2">
    <source>
        <dbReference type="ARBA" id="ARBA00008974"/>
    </source>
</evidence>
<dbReference type="OrthoDB" id="9787279at2"/>
<proteinExistence type="inferred from homology"/>
<dbReference type="GO" id="GO:0005886">
    <property type="term" value="C:plasma membrane"/>
    <property type="evidence" value="ECO:0007669"/>
    <property type="project" value="TreeGrafter"/>
</dbReference>
<evidence type="ECO:0000313" key="7">
    <source>
        <dbReference type="EMBL" id="PTM58208.1"/>
    </source>
</evidence>
<feature type="transmembrane region" description="Helical" evidence="6">
    <location>
        <begin position="167"/>
        <end position="185"/>
    </location>
</feature>